<evidence type="ECO:0000313" key="2">
    <source>
        <dbReference type="Proteomes" id="UP000249748"/>
    </source>
</evidence>
<dbReference type="Proteomes" id="UP000249748">
    <property type="component" value="Unassembled WGS sequence"/>
</dbReference>
<accession>A0ACD1IVI7</accession>
<organism evidence="1 2">
    <name type="scientific">Aspergillus costaricaensis CBS 115574</name>
    <dbReference type="NCBI Taxonomy" id="1448317"/>
    <lineage>
        <taxon>Eukaryota</taxon>
        <taxon>Fungi</taxon>
        <taxon>Dikarya</taxon>
        <taxon>Ascomycota</taxon>
        <taxon>Pezizomycotina</taxon>
        <taxon>Eurotiomycetes</taxon>
        <taxon>Eurotiomycetidae</taxon>
        <taxon>Eurotiales</taxon>
        <taxon>Aspergillaceae</taxon>
        <taxon>Aspergillus</taxon>
        <taxon>Aspergillus subgen. Circumdati</taxon>
    </lineage>
</organism>
<name>A0ACD1IVI7_9EURO</name>
<gene>
    <name evidence="1" type="ORF">BO79DRAFT_283899</name>
</gene>
<keyword evidence="2" id="KW-1185">Reference proteome</keyword>
<proteinExistence type="predicted"/>
<protein>
    <submittedName>
        <fullName evidence="1">Uncharacterized protein</fullName>
    </submittedName>
</protein>
<evidence type="ECO:0000313" key="1">
    <source>
        <dbReference type="EMBL" id="RAK94652.1"/>
    </source>
</evidence>
<dbReference type="EMBL" id="KZ824535">
    <property type="protein sequence ID" value="RAK94652.1"/>
    <property type="molecule type" value="Genomic_DNA"/>
</dbReference>
<reference evidence="1" key="1">
    <citation type="submission" date="2018-02" db="EMBL/GenBank/DDBJ databases">
        <title>The genomes of Aspergillus section Nigri reveals drivers in fungal speciation.</title>
        <authorList>
            <consortium name="DOE Joint Genome Institute"/>
            <person name="Vesth T.C."/>
            <person name="Nybo J."/>
            <person name="Theobald S."/>
            <person name="Brandl J."/>
            <person name="Frisvad J.C."/>
            <person name="Nielsen K.F."/>
            <person name="Lyhne E.K."/>
            <person name="Kogle M.E."/>
            <person name="Kuo A."/>
            <person name="Riley R."/>
            <person name="Clum A."/>
            <person name="Nolan M."/>
            <person name="Lipzen A."/>
            <person name="Salamov A."/>
            <person name="Henrissat B."/>
            <person name="Wiebenga A."/>
            <person name="De vries R.P."/>
            <person name="Grigoriev I.V."/>
            <person name="Mortensen U.H."/>
            <person name="Andersen M.R."/>
            <person name="Baker S.E."/>
        </authorList>
    </citation>
    <scope>NUCLEOTIDE SEQUENCE</scope>
    <source>
        <strain evidence="1">CBS 115574</strain>
    </source>
</reference>
<sequence length="249" mass="27280">MPHLDLPHTPHLRRLPASTTPTDAFLHSFYFLSFFYFVLNTATPDDLIVYDEPRRPLTKPTVRQSIETDDAHKNKPLRHATSTRPATRRSVGTDRSPSRDLSPILTSTHPSVGPDGSPSDLSPILPSATPSHLSSNNPLSANNSPLFQYLIRYSAAPAAVRVTRRSQQIAQCHADTTGGDSTTGHSATIELHPTTNITTAQAPADVVDVEPQQPVQDNTATRLLGLLETINARFAELSERLDRVESRPT</sequence>